<sequence length="448" mass="47185">MSERKYFGTDGIRGRVGEWPITAEFMLKLGRAAGAVLKDASGVATVLIGKDTRISGYMFESALEAGLVAAGANVRLLGPMPTPAVAYLTRSLRASAGIVISASHNPHQDNGIKFFSAAGEKLDDAVELAIEAELEAPFTTVASEHIGKAARIADAPARYAEFCKSTIAEDLNLKRLKIVVDCAHGATYQIAPTLFEELGATVVGIGTQPDGLNINRDVGSTRPAALQRAVLEHGADLGIAFDGDGDRVQMVDHTGRLVDGDDILHVLASDWHASGRLQGPVVGTLMTNYGLEQAFAAAGVGFIRARVGDRYVMQQLKQHDGILGGEASGHILCLDQASTGDGIVSALQVLEVVVRRARPLADLVAGWMRLPQKTVNVRVSGGAKLLEHASVVAERAAVERELDGRGRLVLRASGTEPLVRVTIESADAALVDALAARLARVVESAANS</sequence>
<feature type="active site" description="Phosphoserine intermediate" evidence="6">
    <location>
        <position position="103"/>
    </location>
</feature>
<dbReference type="SUPFAM" id="SSF53738">
    <property type="entry name" value="Phosphoglucomutase, first 3 domains"/>
    <property type="match status" value="3"/>
</dbReference>
<evidence type="ECO:0000259" key="12">
    <source>
        <dbReference type="Pfam" id="PF02880"/>
    </source>
</evidence>
<proteinExistence type="inferred from homology"/>
<dbReference type="Pfam" id="PF02878">
    <property type="entry name" value="PGM_PMM_I"/>
    <property type="match status" value="1"/>
</dbReference>
<feature type="binding site" evidence="6">
    <location>
        <position position="242"/>
    </location>
    <ligand>
        <name>Mg(2+)</name>
        <dbReference type="ChEBI" id="CHEBI:18420"/>
    </ligand>
</feature>
<evidence type="ECO:0000256" key="8">
    <source>
        <dbReference type="RuleBase" id="RU004327"/>
    </source>
</evidence>
<accession>A0A9X3YMW9</accession>
<comment type="caution">
    <text evidence="13">The sequence shown here is derived from an EMBL/GenBank/DDBJ whole genome shotgun (WGS) entry which is preliminary data.</text>
</comment>
<evidence type="ECO:0000256" key="2">
    <source>
        <dbReference type="ARBA" id="ARBA00022553"/>
    </source>
</evidence>
<dbReference type="InterPro" id="IPR036900">
    <property type="entry name" value="A-D-PHexomutase_C_sf"/>
</dbReference>
<dbReference type="GO" id="GO:0006048">
    <property type="term" value="P:UDP-N-acetylglucosamine biosynthetic process"/>
    <property type="evidence" value="ECO:0007669"/>
    <property type="project" value="TreeGrafter"/>
</dbReference>
<keyword evidence="5 6" id="KW-0413">Isomerase</keyword>
<dbReference type="GO" id="GO:0000287">
    <property type="term" value="F:magnesium ion binding"/>
    <property type="evidence" value="ECO:0007669"/>
    <property type="project" value="UniProtKB-UniRule"/>
</dbReference>
<dbReference type="RefSeq" id="WP_263544275.1">
    <property type="nucleotide sequence ID" value="NZ_JAOVZO020000020.1"/>
</dbReference>
<dbReference type="Pfam" id="PF02880">
    <property type="entry name" value="PGM_PMM_III"/>
    <property type="match status" value="1"/>
</dbReference>
<dbReference type="Pfam" id="PF00408">
    <property type="entry name" value="PGM_PMM_IV"/>
    <property type="match status" value="1"/>
</dbReference>
<dbReference type="PROSITE" id="PS00710">
    <property type="entry name" value="PGM_PMM"/>
    <property type="match status" value="1"/>
</dbReference>
<dbReference type="AlphaFoldDB" id="A0A9X3YMW9"/>
<feature type="domain" description="Alpha-D-phosphohexomutase alpha/beta/alpha" evidence="10">
    <location>
        <begin position="4"/>
        <end position="136"/>
    </location>
</feature>
<dbReference type="GO" id="GO:0004615">
    <property type="term" value="F:phosphomannomutase activity"/>
    <property type="evidence" value="ECO:0007669"/>
    <property type="project" value="TreeGrafter"/>
</dbReference>
<reference evidence="13" key="1">
    <citation type="submission" date="2023-02" db="EMBL/GenBank/DDBJ databases">
        <title>Tahibacter soli sp. nov. isolated from soil.</title>
        <authorList>
            <person name="Baek J.H."/>
            <person name="Lee J.K."/>
            <person name="Choi D.G."/>
            <person name="Jeon C.O."/>
        </authorList>
    </citation>
    <scope>NUCLEOTIDE SEQUENCE</scope>
    <source>
        <strain evidence="13">BL</strain>
    </source>
</reference>
<feature type="binding site" evidence="6">
    <location>
        <position position="246"/>
    </location>
    <ligand>
        <name>Mg(2+)</name>
        <dbReference type="ChEBI" id="CHEBI:18420"/>
    </ligand>
</feature>
<dbReference type="InterPro" id="IPR005841">
    <property type="entry name" value="Alpha-D-phosphohexomutase_SF"/>
</dbReference>
<dbReference type="Pfam" id="PF02879">
    <property type="entry name" value="PGM_PMM_II"/>
    <property type="match status" value="1"/>
</dbReference>
<evidence type="ECO:0000256" key="4">
    <source>
        <dbReference type="ARBA" id="ARBA00022842"/>
    </source>
</evidence>
<dbReference type="SUPFAM" id="SSF55957">
    <property type="entry name" value="Phosphoglucomutase, C-terminal domain"/>
    <property type="match status" value="1"/>
</dbReference>
<dbReference type="FunFam" id="3.30.310.50:FF:000001">
    <property type="entry name" value="Phosphoglucosamine mutase"/>
    <property type="match status" value="1"/>
</dbReference>
<gene>
    <name evidence="6 13" type="primary">glmM</name>
    <name evidence="13" type="ORF">OD750_022205</name>
</gene>
<dbReference type="NCBIfam" id="NF008139">
    <property type="entry name" value="PRK10887.1"/>
    <property type="match status" value="1"/>
</dbReference>
<comment type="function">
    <text evidence="6 8">Catalyzes the conversion of glucosamine-6-phosphate to glucosamine-1-phosphate.</text>
</comment>
<evidence type="ECO:0000256" key="1">
    <source>
        <dbReference type="ARBA" id="ARBA00010231"/>
    </source>
</evidence>
<evidence type="ECO:0000256" key="7">
    <source>
        <dbReference type="RuleBase" id="RU004326"/>
    </source>
</evidence>
<protein>
    <recommendedName>
        <fullName evidence="6 8">Phosphoglucosamine mutase</fullName>
        <ecNumber evidence="6 8">5.4.2.10</ecNumber>
    </recommendedName>
</protein>
<dbReference type="CDD" id="cd05802">
    <property type="entry name" value="GlmM"/>
    <property type="match status" value="1"/>
</dbReference>
<dbReference type="InterPro" id="IPR050060">
    <property type="entry name" value="Phosphoglucosamine_mutase"/>
</dbReference>
<evidence type="ECO:0000313" key="13">
    <source>
        <dbReference type="EMBL" id="MDC8015262.1"/>
    </source>
</evidence>
<name>A0A9X3YMW9_9GAMM</name>
<evidence type="ECO:0000256" key="3">
    <source>
        <dbReference type="ARBA" id="ARBA00022723"/>
    </source>
</evidence>
<dbReference type="GO" id="GO:0008966">
    <property type="term" value="F:phosphoglucosamine mutase activity"/>
    <property type="evidence" value="ECO:0007669"/>
    <property type="project" value="UniProtKB-UniRule"/>
</dbReference>
<keyword evidence="14" id="KW-1185">Reference proteome</keyword>
<dbReference type="NCBIfam" id="TIGR01455">
    <property type="entry name" value="glmM"/>
    <property type="match status" value="1"/>
</dbReference>
<organism evidence="13 14">
    <name type="scientific">Tahibacter soli</name>
    <dbReference type="NCBI Taxonomy" id="2983605"/>
    <lineage>
        <taxon>Bacteria</taxon>
        <taxon>Pseudomonadati</taxon>
        <taxon>Pseudomonadota</taxon>
        <taxon>Gammaproteobacteria</taxon>
        <taxon>Lysobacterales</taxon>
        <taxon>Rhodanobacteraceae</taxon>
        <taxon>Tahibacter</taxon>
    </lineage>
</organism>
<comment type="similarity">
    <text evidence="1 6 7">Belongs to the phosphohexose mutase family.</text>
</comment>
<evidence type="ECO:0000256" key="6">
    <source>
        <dbReference type="HAMAP-Rule" id="MF_01554"/>
    </source>
</evidence>
<feature type="domain" description="Alpha-D-phosphohexomutase alpha/beta/alpha" evidence="12">
    <location>
        <begin position="259"/>
        <end position="366"/>
    </location>
</feature>
<evidence type="ECO:0000259" key="10">
    <source>
        <dbReference type="Pfam" id="PF02878"/>
    </source>
</evidence>
<dbReference type="FunFam" id="3.40.120.10:FF:000001">
    <property type="entry name" value="Phosphoglucosamine mutase"/>
    <property type="match status" value="1"/>
</dbReference>
<dbReference type="GO" id="GO:0005975">
    <property type="term" value="P:carbohydrate metabolic process"/>
    <property type="evidence" value="ECO:0007669"/>
    <property type="project" value="InterPro"/>
</dbReference>
<evidence type="ECO:0000259" key="11">
    <source>
        <dbReference type="Pfam" id="PF02879"/>
    </source>
</evidence>
<dbReference type="PRINTS" id="PR00509">
    <property type="entry name" value="PGMPMM"/>
</dbReference>
<dbReference type="Gene3D" id="3.40.120.10">
    <property type="entry name" value="Alpha-D-Glucose-1,6-Bisphosphate, subunit A, domain 3"/>
    <property type="match status" value="3"/>
</dbReference>
<dbReference type="Gene3D" id="3.30.310.50">
    <property type="entry name" value="Alpha-D-phosphohexomutase, C-terminal domain"/>
    <property type="match status" value="1"/>
</dbReference>
<feature type="domain" description="Alpha-D-phosphohexomutase alpha/beta/alpha" evidence="11">
    <location>
        <begin position="158"/>
        <end position="255"/>
    </location>
</feature>
<dbReference type="InterPro" id="IPR016055">
    <property type="entry name" value="A-D-PHexomutase_a/b/a-I/II/III"/>
</dbReference>
<comment type="PTM">
    <text evidence="6">Activated by phosphorylation.</text>
</comment>
<feature type="modified residue" description="Phosphoserine" evidence="6">
    <location>
        <position position="103"/>
    </location>
</feature>
<dbReference type="PANTHER" id="PTHR42946:SF1">
    <property type="entry name" value="PHOSPHOGLUCOMUTASE (ALPHA-D-GLUCOSE-1,6-BISPHOSPHATE-DEPENDENT)"/>
    <property type="match status" value="1"/>
</dbReference>
<dbReference type="GO" id="GO:0009252">
    <property type="term" value="P:peptidoglycan biosynthetic process"/>
    <property type="evidence" value="ECO:0007669"/>
    <property type="project" value="TreeGrafter"/>
</dbReference>
<keyword evidence="4 6" id="KW-0460">Magnesium</keyword>
<dbReference type="EC" id="5.4.2.10" evidence="6 8"/>
<dbReference type="FunFam" id="3.40.120.10:FF:000003">
    <property type="entry name" value="Phosphoglucosamine mutase"/>
    <property type="match status" value="1"/>
</dbReference>
<dbReference type="InterPro" id="IPR016066">
    <property type="entry name" value="A-D-PHexomutase_CS"/>
</dbReference>
<dbReference type="InterPro" id="IPR005845">
    <property type="entry name" value="A-D-PHexomutase_a/b/a-II"/>
</dbReference>
<dbReference type="InterPro" id="IPR005844">
    <property type="entry name" value="A-D-PHexomutase_a/b/a-I"/>
</dbReference>
<dbReference type="HAMAP" id="MF_01554_B">
    <property type="entry name" value="GlmM_B"/>
    <property type="match status" value="1"/>
</dbReference>
<comment type="catalytic activity">
    <reaction evidence="6 8">
        <text>alpha-D-glucosamine 1-phosphate = D-glucosamine 6-phosphate</text>
        <dbReference type="Rhea" id="RHEA:23424"/>
        <dbReference type="ChEBI" id="CHEBI:58516"/>
        <dbReference type="ChEBI" id="CHEBI:58725"/>
        <dbReference type="EC" id="5.4.2.10"/>
    </reaction>
</comment>
<evidence type="ECO:0000313" key="14">
    <source>
        <dbReference type="Proteomes" id="UP001139971"/>
    </source>
</evidence>
<keyword evidence="2 6" id="KW-0597">Phosphoprotein</keyword>
<dbReference type="PANTHER" id="PTHR42946">
    <property type="entry name" value="PHOSPHOHEXOSE MUTASE"/>
    <property type="match status" value="1"/>
</dbReference>
<dbReference type="Proteomes" id="UP001139971">
    <property type="component" value="Unassembled WGS sequence"/>
</dbReference>
<dbReference type="InterPro" id="IPR005843">
    <property type="entry name" value="A-D-PHexomutase_C"/>
</dbReference>
<dbReference type="EMBL" id="JAOVZO020000020">
    <property type="protein sequence ID" value="MDC8015262.1"/>
    <property type="molecule type" value="Genomic_DNA"/>
</dbReference>
<keyword evidence="3 6" id="KW-0479">Metal-binding</keyword>
<feature type="domain" description="Alpha-D-phosphohexomutase C-terminal" evidence="9">
    <location>
        <begin position="375"/>
        <end position="440"/>
    </location>
</feature>
<dbReference type="InterPro" id="IPR006352">
    <property type="entry name" value="GlmM_bact"/>
</dbReference>
<dbReference type="GO" id="GO:0005829">
    <property type="term" value="C:cytosol"/>
    <property type="evidence" value="ECO:0007669"/>
    <property type="project" value="TreeGrafter"/>
</dbReference>
<feature type="binding site" description="via phosphate group" evidence="6">
    <location>
        <position position="103"/>
    </location>
    <ligand>
        <name>Mg(2+)</name>
        <dbReference type="ChEBI" id="CHEBI:18420"/>
    </ligand>
</feature>
<dbReference type="InterPro" id="IPR005846">
    <property type="entry name" value="A-D-PHexomutase_a/b/a-III"/>
</dbReference>
<comment type="cofactor">
    <cofactor evidence="6">
        <name>Mg(2+)</name>
        <dbReference type="ChEBI" id="CHEBI:18420"/>
    </cofactor>
    <text evidence="6">Binds 1 Mg(2+) ion per subunit.</text>
</comment>
<evidence type="ECO:0000256" key="5">
    <source>
        <dbReference type="ARBA" id="ARBA00023235"/>
    </source>
</evidence>
<evidence type="ECO:0000259" key="9">
    <source>
        <dbReference type="Pfam" id="PF00408"/>
    </source>
</evidence>
<feature type="binding site" evidence="6">
    <location>
        <position position="244"/>
    </location>
    <ligand>
        <name>Mg(2+)</name>
        <dbReference type="ChEBI" id="CHEBI:18420"/>
    </ligand>
</feature>